<accession>A0A7R9KXN2</accession>
<evidence type="ECO:0008006" key="3">
    <source>
        <dbReference type="Google" id="ProtNLM"/>
    </source>
</evidence>
<keyword evidence="2" id="KW-1185">Reference proteome</keyword>
<dbReference type="InterPro" id="IPR008914">
    <property type="entry name" value="PEBP"/>
</dbReference>
<organism evidence="1">
    <name type="scientific">Medioppia subpectinata</name>
    <dbReference type="NCBI Taxonomy" id="1979941"/>
    <lineage>
        <taxon>Eukaryota</taxon>
        <taxon>Metazoa</taxon>
        <taxon>Ecdysozoa</taxon>
        <taxon>Arthropoda</taxon>
        <taxon>Chelicerata</taxon>
        <taxon>Arachnida</taxon>
        <taxon>Acari</taxon>
        <taxon>Acariformes</taxon>
        <taxon>Sarcoptiformes</taxon>
        <taxon>Oribatida</taxon>
        <taxon>Brachypylina</taxon>
        <taxon>Oppioidea</taxon>
        <taxon>Oppiidae</taxon>
        <taxon>Medioppia</taxon>
    </lineage>
</organism>
<feature type="non-terminal residue" evidence="1">
    <location>
        <position position="1"/>
    </location>
</feature>
<dbReference type="PANTHER" id="PTHR11362:SF82">
    <property type="entry name" value="PHOSPHATIDYLETHANOLAMINE-BINDING PROTEIN 4"/>
    <property type="match status" value="1"/>
</dbReference>
<dbReference type="EMBL" id="OC863851">
    <property type="protein sequence ID" value="CAD7631316.1"/>
    <property type="molecule type" value="Genomic_DNA"/>
</dbReference>
<dbReference type="Pfam" id="PF01161">
    <property type="entry name" value="PBP"/>
    <property type="match status" value="2"/>
</dbReference>
<evidence type="ECO:0000313" key="1">
    <source>
        <dbReference type="EMBL" id="CAD7631316.1"/>
    </source>
</evidence>
<dbReference type="EMBL" id="CAJPIZ010009276">
    <property type="protein sequence ID" value="CAG2111746.1"/>
    <property type="molecule type" value="Genomic_DNA"/>
</dbReference>
<evidence type="ECO:0000313" key="2">
    <source>
        <dbReference type="Proteomes" id="UP000759131"/>
    </source>
</evidence>
<sequence length="339" mass="37906">FQNDHIVPDVLNACPLTTNKITFSNNLTVNLGNELTPTQVKDQPLVEWPVTPGTLYTLATIDPDAPSRISPTMRSVKHWLVVNIPDANITAGDILAGFIGSGPGKGSGLHRYITLIYKQTNRIKGLVRNDTIPSRLGFNMTKFALDHKLGEPVSGNFYHAQWDEYVDERDNDRAFRDDGIVPDVIDASPKGRIEVTFANNITVNLGTQLTPAQTSQQPLVEWQTVKCALYTLALVDPDAPSRVDPIYRNWRHWLVMNIPGKQISYGNIISAFEGPAPPAGTGYHRYVFLVYEQKQGYIEPPPRDDVNRQRFSIEEFATNYTLGEPVAGNYFLANINLHF</sequence>
<dbReference type="CDD" id="cd00866">
    <property type="entry name" value="PEBP_euk"/>
    <property type="match status" value="2"/>
</dbReference>
<dbReference type="PANTHER" id="PTHR11362">
    <property type="entry name" value="PHOSPHATIDYLETHANOLAMINE-BINDING PROTEIN"/>
    <property type="match status" value="1"/>
</dbReference>
<reference evidence="1" key="1">
    <citation type="submission" date="2020-11" db="EMBL/GenBank/DDBJ databases">
        <authorList>
            <person name="Tran Van P."/>
        </authorList>
    </citation>
    <scope>NUCLEOTIDE SEQUENCE</scope>
</reference>
<dbReference type="OrthoDB" id="2506647at2759"/>
<gene>
    <name evidence="1" type="ORF">OSB1V03_LOCUS11725</name>
</gene>
<name>A0A7R9KXN2_9ACAR</name>
<dbReference type="Proteomes" id="UP000759131">
    <property type="component" value="Unassembled WGS sequence"/>
</dbReference>
<proteinExistence type="predicted"/>
<dbReference type="InterPro" id="IPR036610">
    <property type="entry name" value="PEBP-like_sf"/>
</dbReference>
<feature type="non-terminal residue" evidence="1">
    <location>
        <position position="339"/>
    </location>
</feature>
<dbReference type="SUPFAM" id="SSF49777">
    <property type="entry name" value="PEBP-like"/>
    <property type="match status" value="2"/>
</dbReference>
<dbReference type="AlphaFoldDB" id="A0A7R9KXN2"/>
<dbReference type="InterPro" id="IPR035810">
    <property type="entry name" value="PEBP_euk"/>
</dbReference>
<dbReference type="Gene3D" id="3.90.280.10">
    <property type="entry name" value="PEBP-like"/>
    <property type="match status" value="2"/>
</dbReference>
<protein>
    <recommendedName>
        <fullName evidence="3">Phosphatidylethanolamine-binding protein</fullName>
    </recommendedName>
</protein>